<evidence type="ECO:0000256" key="1">
    <source>
        <dbReference type="SAM" id="Phobius"/>
    </source>
</evidence>
<gene>
    <name evidence="2" type="ORF">EHQ60_02680</name>
</gene>
<feature type="transmembrane region" description="Helical" evidence="1">
    <location>
        <begin position="45"/>
        <end position="66"/>
    </location>
</feature>
<keyword evidence="1" id="KW-0812">Transmembrane</keyword>
<evidence type="ECO:0000313" key="2">
    <source>
        <dbReference type="EMBL" id="TGL74253.1"/>
    </source>
</evidence>
<evidence type="ECO:0000313" key="3">
    <source>
        <dbReference type="Proteomes" id="UP000297352"/>
    </source>
</evidence>
<reference evidence="3" key="1">
    <citation type="journal article" date="2019" name="PLoS Negl. Trop. Dis.">
        <title>Revisiting the worldwide diversity of Leptospira species in the environment.</title>
        <authorList>
            <person name="Vincent A.T."/>
            <person name="Schiettekatte O."/>
            <person name="Bourhy P."/>
            <person name="Veyrier F.J."/>
            <person name="Picardeau M."/>
        </authorList>
    </citation>
    <scope>NUCLEOTIDE SEQUENCE [LARGE SCALE GENOMIC DNA]</scope>
    <source>
        <strain evidence="3">201702449</strain>
    </source>
</reference>
<protein>
    <submittedName>
        <fullName evidence="2">Uncharacterized protein</fullName>
    </submittedName>
</protein>
<keyword evidence="1" id="KW-0472">Membrane</keyword>
<name>A0ABY2MS57_9LEPT</name>
<comment type="caution">
    <text evidence="2">The sequence shown here is derived from an EMBL/GenBank/DDBJ whole genome shotgun (WGS) entry which is preliminary data.</text>
</comment>
<accession>A0ABY2MS57</accession>
<dbReference type="EMBL" id="RQGI01000009">
    <property type="protein sequence ID" value="TGL74253.1"/>
    <property type="molecule type" value="Genomic_DNA"/>
</dbReference>
<sequence length="377" mass="44979">MPVFVLTKVSSLKVSLVSLYVRLILHFRTNTIVSHRFTFPFVCKFWIYLFFFICYFGMGIGFISPLDAETTIIENEDDEKRVLENHAFEKLRFGLANHIHYYKVKKTKNTVVEQRSGRKRLYDHNLILRSMFRNRILHLKYGSIGRWLDGASFIDFGSAILYEEGAVTVRDLYEDQFLAKHIKKIVATDINDPEYDHTRYIEIHLTERDPFPFAFNEIPYRLDDPSYIRILTKLYTPNEFSPVIFRSTNSGPDLFYTVEEMKEHFRSVLDANPHRTILYFFNRYIFFRTPCESKFQLIGTIDEKVGVNHSFSAWRYVDWNKREFAEAIEPNFRYIRIADERNESKADRFDAMISGYSCQFQAKMKYYRHKFTKTMTK</sequence>
<keyword evidence="3" id="KW-1185">Reference proteome</keyword>
<dbReference type="Proteomes" id="UP000297352">
    <property type="component" value="Unassembled WGS sequence"/>
</dbReference>
<proteinExistence type="predicted"/>
<organism evidence="2 3">
    <name type="scientific">Leptospira levettii</name>
    <dbReference type="NCBI Taxonomy" id="2023178"/>
    <lineage>
        <taxon>Bacteria</taxon>
        <taxon>Pseudomonadati</taxon>
        <taxon>Spirochaetota</taxon>
        <taxon>Spirochaetia</taxon>
        <taxon>Leptospirales</taxon>
        <taxon>Leptospiraceae</taxon>
        <taxon>Leptospira</taxon>
    </lineage>
</organism>
<keyword evidence="1" id="KW-1133">Transmembrane helix</keyword>